<dbReference type="Proteomes" id="UP000499080">
    <property type="component" value="Unassembled WGS sequence"/>
</dbReference>
<accession>A0A4Y2TJK3</accession>
<organism evidence="1 2">
    <name type="scientific">Araneus ventricosus</name>
    <name type="common">Orbweaver spider</name>
    <name type="synonym">Epeira ventricosa</name>
    <dbReference type="NCBI Taxonomy" id="182803"/>
    <lineage>
        <taxon>Eukaryota</taxon>
        <taxon>Metazoa</taxon>
        <taxon>Ecdysozoa</taxon>
        <taxon>Arthropoda</taxon>
        <taxon>Chelicerata</taxon>
        <taxon>Arachnida</taxon>
        <taxon>Araneae</taxon>
        <taxon>Araneomorphae</taxon>
        <taxon>Entelegynae</taxon>
        <taxon>Araneoidea</taxon>
        <taxon>Araneidae</taxon>
        <taxon>Araneus</taxon>
    </lineage>
</organism>
<comment type="caution">
    <text evidence="1">The sequence shown here is derived from an EMBL/GenBank/DDBJ whole genome shotgun (WGS) entry which is preliminary data.</text>
</comment>
<gene>
    <name evidence="1" type="ORF">AVEN_51319_1</name>
</gene>
<keyword evidence="2" id="KW-1185">Reference proteome</keyword>
<evidence type="ECO:0000313" key="1">
    <source>
        <dbReference type="EMBL" id="GBO00835.1"/>
    </source>
</evidence>
<reference evidence="1 2" key="1">
    <citation type="journal article" date="2019" name="Sci. Rep.">
        <title>Orb-weaving spider Araneus ventricosus genome elucidates the spidroin gene catalogue.</title>
        <authorList>
            <person name="Kono N."/>
            <person name="Nakamura H."/>
            <person name="Ohtoshi R."/>
            <person name="Moran D.A.P."/>
            <person name="Shinohara A."/>
            <person name="Yoshida Y."/>
            <person name="Fujiwara M."/>
            <person name="Mori M."/>
            <person name="Tomita M."/>
            <person name="Arakawa K."/>
        </authorList>
    </citation>
    <scope>NUCLEOTIDE SEQUENCE [LARGE SCALE GENOMIC DNA]</scope>
</reference>
<sequence length="136" mass="15561">MYGVTDAVLHSHLGRHLKYGDETMRICLISKTSLASRWHAIMVRGRVTSNQLRVLHLFEGWSYVLPVMEAMGATMPELFVVAAWSFMLFPHAKTGLSKSLCDAVLQKEYSSLMSLKHYLRIQYSGYELDILHVRSE</sequence>
<protein>
    <submittedName>
        <fullName evidence="1">Uncharacterized protein</fullName>
    </submittedName>
</protein>
<proteinExistence type="predicted"/>
<dbReference type="AlphaFoldDB" id="A0A4Y2TJK3"/>
<name>A0A4Y2TJK3_ARAVE</name>
<evidence type="ECO:0000313" key="2">
    <source>
        <dbReference type="Proteomes" id="UP000499080"/>
    </source>
</evidence>
<dbReference type="EMBL" id="BGPR01029197">
    <property type="protein sequence ID" value="GBO00835.1"/>
    <property type="molecule type" value="Genomic_DNA"/>
</dbReference>